<protein>
    <submittedName>
        <fullName evidence="1">Uncharacterized protein</fullName>
    </submittedName>
</protein>
<dbReference type="AlphaFoldDB" id="A0A1Y5NVZ3"/>
<organism evidence="1">
    <name type="scientific">uncultured Mycobacterium sp</name>
    <dbReference type="NCBI Taxonomy" id="171292"/>
    <lineage>
        <taxon>Bacteria</taxon>
        <taxon>Bacillati</taxon>
        <taxon>Actinomycetota</taxon>
        <taxon>Actinomycetes</taxon>
        <taxon>Mycobacteriales</taxon>
        <taxon>Mycobacteriaceae</taxon>
        <taxon>Mycobacterium</taxon>
        <taxon>environmental samples</taxon>
    </lineage>
</organism>
<gene>
    <name evidence="1" type="ORF">MHPYR_10176</name>
</gene>
<accession>A0A1Y5NVZ3</accession>
<name>A0A1Y5NVZ3_9MYCO</name>
<sequence>MWWEAIGGRQLTAPGCWIGLAPAKRFADKPHYVKLTPPLSSDESCGTRSALACRLG</sequence>
<dbReference type="EMBL" id="FLQS01000001">
    <property type="protein sequence ID" value="SBS70513.1"/>
    <property type="molecule type" value="Genomic_DNA"/>
</dbReference>
<reference evidence="1" key="1">
    <citation type="submission" date="2016-03" db="EMBL/GenBank/DDBJ databases">
        <authorList>
            <person name="Ploux O."/>
        </authorList>
    </citation>
    <scope>NUCLEOTIDE SEQUENCE</scope>
    <source>
        <strain evidence="1">UC10</strain>
    </source>
</reference>
<proteinExistence type="predicted"/>
<evidence type="ECO:0000313" key="1">
    <source>
        <dbReference type="EMBL" id="SBS70513.1"/>
    </source>
</evidence>